<dbReference type="InterPro" id="IPR036900">
    <property type="entry name" value="A-D-PHexomutase_C_sf"/>
</dbReference>
<protein>
    <submittedName>
        <fullName evidence="12">Phosphomannomutase</fullName>
    </submittedName>
</protein>
<dbReference type="GO" id="GO:0005975">
    <property type="term" value="P:carbohydrate metabolic process"/>
    <property type="evidence" value="ECO:0007669"/>
    <property type="project" value="InterPro"/>
</dbReference>
<dbReference type="InterPro" id="IPR016055">
    <property type="entry name" value="A-D-PHexomutase_a/b/a-I/II/III"/>
</dbReference>
<evidence type="ECO:0000256" key="2">
    <source>
        <dbReference type="ARBA" id="ARBA00010231"/>
    </source>
</evidence>
<dbReference type="SUPFAM" id="SSF55957">
    <property type="entry name" value="Phosphoglucomutase, C-terminal domain"/>
    <property type="match status" value="1"/>
</dbReference>
<dbReference type="GO" id="GO:0008966">
    <property type="term" value="F:phosphoglucosamine mutase activity"/>
    <property type="evidence" value="ECO:0007669"/>
    <property type="project" value="TreeGrafter"/>
</dbReference>
<dbReference type="Pfam" id="PF02878">
    <property type="entry name" value="PGM_PMM_I"/>
    <property type="match status" value="1"/>
</dbReference>
<evidence type="ECO:0000259" key="9">
    <source>
        <dbReference type="Pfam" id="PF02878"/>
    </source>
</evidence>
<dbReference type="Gene3D" id="3.40.120.10">
    <property type="entry name" value="Alpha-D-Glucose-1,6-Bisphosphate, subunit A, domain 3"/>
    <property type="match status" value="3"/>
</dbReference>
<dbReference type="GO" id="GO:0000287">
    <property type="term" value="F:magnesium ion binding"/>
    <property type="evidence" value="ECO:0007669"/>
    <property type="project" value="InterPro"/>
</dbReference>
<dbReference type="RefSeq" id="WP_111538334.1">
    <property type="nucleotide sequence ID" value="NZ_QKZL01000018.1"/>
</dbReference>
<dbReference type="InterPro" id="IPR005846">
    <property type="entry name" value="A-D-PHexomutase_a/b/a-III"/>
</dbReference>
<comment type="similarity">
    <text evidence="2 7">Belongs to the phosphohexose mutase family.</text>
</comment>
<dbReference type="InterPro" id="IPR005844">
    <property type="entry name" value="A-D-PHexomutase_a/b/a-I"/>
</dbReference>
<evidence type="ECO:0000256" key="4">
    <source>
        <dbReference type="ARBA" id="ARBA00022723"/>
    </source>
</evidence>
<evidence type="ECO:0000256" key="1">
    <source>
        <dbReference type="ARBA" id="ARBA00001946"/>
    </source>
</evidence>
<reference evidence="12 13" key="1">
    <citation type="submission" date="2018-06" db="EMBL/GenBank/DDBJ databases">
        <title>Genomic Encyclopedia of Archaeal and Bacterial Type Strains, Phase II (KMG-II): from individual species to whole genera.</title>
        <authorList>
            <person name="Goeker M."/>
        </authorList>
    </citation>
    <scope>NUCLEOTIDE SEQUENCE [LARGE SCALE GENOMIC DNA]</scope>
    <source>
        <strain evidence="12 13">DSM 22009</strain>
    </source>
</reference>
<evidence type="ECO:0000313" key="12">
    <source>
        <dbReference type="EMBL" id="PZX13479.1"/>
    </source>
</evidence>
<dbReference type="InterPro" id="IPR005843">
    <property type="entry name" value="A-D-PHexomutase_C"/>
</dbReference>
<dbReference type="EMBL" id="QKZL01000018">
    <property type="protein sequence ID" value="PZX13479.1"/>
    <property type="molecule type" value="Genomic_DNA"/>
</dbReference>
<dbReference type="InterPro" id="IPR005845">
    <property type="entry name" value="A-D-PHexomutase_a/b/a-II"/>
</dbReference>
<dbReference type="SUPFAM" id="SSF53738">
    <property type="entry name" value="Phosphoglucomutase, first 3 domains"/>
    <property type="match status" value="3"/>
</dbReference>
<dbReference type="InterPro" id="IPR016066">
    <property type="entry name" value="A-D-PHexomutase_CS"/>
</dbReference>
<dbReference type="Pfam" id="PF02879">
    <property type="entry name" value="PGM_PMM_II"/>
    <property type="match status" value="1"/>
</dbReference>
<dbReference type="Pfam" id="PF00408">
    <property type="entry name" value="PGM_PMM_IV"/>
    <property type="match status" value="1"/>
</dbReference>
<keyword evidence="3" id="KW-0597">Phosphoprotein</keyword>
<dbReference type="Pfam" id="PF02880">
    <property type="entry name" value="PGM_PMM_III"/>
    <property type="match status" value="1"/>
</dbReference>
<evidence type="ECO:0000259" key="8">
    <source>
        <dbReference type="Pfam" id="PF00408"/>
    </source>
</evidence>
<dbReference type="Gene3D" id="3.30.310.50">
    <property type="entry name" value="Alpha-D-phosphohexomutase, C-terminal domain"/>
    <property type="match status" value="1"/>
</dbReference>
<gene>
    <name evidence="12" type="ORF">LX81_03264</name>
</gene>
<dbReference type="GO" id="GO:0006048">
    <property type="term" value="P:UDP-N-acetylglucosamine biosynthetic process"/>
    <property type="evidence" value="ECO:0007669"/>
    <property type="project" value="TreeGrafter"/>
</dbReference>
<evidence type="ECO:0000259" key="10">
    <source>
        <dbReference type="Pfam" id="PF02879"/>
    </source>
</evidence>
<feature type="domain" description="Alpha-D-phosphohexomutase alpha/beta/alpha" evidence="10">
    <location>
        <begin position="158"/>
        <end position="255"/>
    </location>
</feature>
<feature type="domain" description="Alpha-D-phosphohexomutase C-terminal" evidence="8">
    <location>
        <begin position="409"/>
        <end position="458"/>
    </location>
</feature>
<keyword evidence="4 7" id="KW-0479">Metal-binding</keyword>
<dbReference type="Proteomes" id="UP000248916">
    <property type="component" value="Unassembled WGS sequence"/>
</dbReference>
<feature type="domain" description="Alpha-D-phosphohexomutase alpha/beta/alpha" evidence="11">
    <location>
        <begin position="260"/>
        <end position="363"/>
    </location>
</feature>
<keyword evidence="13" id="KW-1185">Reference proteome</keyword>
<evidence type="ECO:0000256" key="3">
    <source>
        <dbReference type="ARBA" id="ARBA00022553"/>
    </source>
</evidence>
<name>A0A2W7PVC9_9RHOB</name>
<dbReference type="PANTHER" id="PTHR42946">
    <property type="entry name" value="PHOSPHOHEXOSE MUTASE"/>
    <property type="match status" value="1"/>
</dbReference>
<keyword evidence="5 7" id="KW-0460">Magnesium</keyword>
<dbReference type="AlphaFoldDB" id="A0A2W7PVC9"/>
<proteinExistence type="inferred from homology"/>
<evidence type="ECO:0000256" key="6">
    <source>
        <dbReference type="ARBA" id="ARBA00023235"/>
    </source>
</evidence>
<dbReference type="InterPro" id="IPR050060">
    <property type="entry name" value="Phosphoglucosamine_mutase"/>
</dbReference>
<organism evidence="12 13">
    <name type="scientific">Palleronia aestuarii</name>
    <dbReference type="NCBI Taxonomy" id="568105"/>
    <lineage>
        <taxon>Bacteria</taxon>
        <taxon>Pseudomonadati</taxon>
        <taxon>Pseudomonadota</taxon>
        <taxon>Alphaproteobacteria</taxon>
        <taxon>Rhodobacterales</taxon>
        <taxon>Roseobacteraceae</taxon>
        <taxon>Palleronia</taxon>
    </lineage>
</organism>
<dbReference type="PANTHER" id="PTHR42946:SF1">
    <property type="entry name" value="PHOSPHOGLUCOMUTASE (ALPHA-D-GLUCOSE-1,6-BISPHOSPHATE-DEPENDENT)"/>
    <property type="match status" value="1"/>
</dbReference>
<feature type="domain" description="Alpha-D-phosphohexomutase alpha/beta/alpha" evidence="9">
    <location>
        <begin position="11"/>
        <end position="135"/>
    </location>
</feature>
<sequence length="468" mass="47389">MPVADTPSERPKFGTSGLRGLVTQLTDELVAAHVRAFAGACATGGRLFVGRDLRASSPHIAAVVAAAGRTAGLTVTDLGALPTPALALAAAKGEGGAVMVTGSHIPDDRNGLKFYTLLGEITKADEAAIAAAVAAAAPAPPADPNEDTKGVPGDGAAPYRDRYVTAFGTQALAGMTIGLYEHSTVARDLLAEILEGLGAGVVRLGRSETFLPVDTEAVSAEMREELRAWAAAHDLDAIVSADGDGDRPLLADADGEVVPGDVLGLLAARAIGAEVVVTPVSSSTAIEASGAFGQVVRTRIGSPHVIEGIVAAGPEARVAGFEANGGFLLGFSADLPGGPLTPLLTRDAALPLLAALVAAREAGVAATVAALPARHRAADRLTGIDMGAAAALLARLDEDGVAREEFLGTAVTEIDRTDGLRMTLGDGRIVHLRPSGNAPELRCYGEAESMAAAEALVEGTLARVSDRL</sequence>
<dbReference type="GO" id="GO:0005829">
    <property type="term" value="C:cytosol"/>
    <property type="evidence" value="ECO:0007669"/>
    <property type="project" value="TreeGrafter"/>
</dbReference>
<evidence type="ECO:0000259" key="11">
    <source>
        <dbReference type="Pfam" id="PF02880"/>
    </source>
</evidence>
<dbReference type="GO" id="GO:0009252">
    <property type="term" value="P:peptidoglycan biosynthetic process"/>
    <property type="evidence" value="ECO:0007669"/>
    <property type="project" value="TreeGrafter"/>
</dbReference>
<dbReference type="OrthoDB" id="9803322at2"/>
<dbReference type="PROSITE" id="PS00710">
    <property type="entry name" value="PGM_PMM"/>
    <property type="match status" value="1"/>
</dbReference>
<comment type="caution">
    <text evidence="12">The sequence shown here is derived from an EMBL/GenBank/DDBJ whole genome shotgun (WGS) entry which is preliminary data.</text>
</comment>
<accession>A0A2W7PVC9</accession>
<evidence type="ECO:0000256" key="7">
    <source>
        <dbReference type="RuleBase" id="RU004326"/>
    </source>
</evidence>
<evidence type="ECO:0000313" key="13">
    <source>
        <dbReference type="Proteomes" id="UP000248916"/>
    </source>
</evidence>
<keyword evidence="6" id="KW-0413">Isomerase</keyword>
<evidence type="ECO:0000256" key="5">
    <source>
        <dbReference type="ARBA" id="ARBA00022842"/>
    </source>
</evidence>
<comment type="cofactor">
    <cofactor evidence="1">
        <name>Mg(2+)</name>
        <dbReference type="ChEBI" id="CHEBI:18420"/>
    </cofactor>
</comment>
<dbReference type="GO" id="GO:0004615">
    <property type="term" value="F:phosphomannomutase activity"/>
    <property type="evidence" value="ECO:0007669"/>
    <property type="project" value="TreeGrafter"/>
</dbReference>